<evidence type="ECO:0000313" key="3">
    <source>
        <dbReference type="Proteomes" id="UP000076722"/>
    </source>
</evidence>
<keyword evidence="1" id="KW-0472">Membrane</keyword>
<dbReference type="AlphaFoldDB" id="A0A164NDQ2"/>
<evidence type="ECO:0000256" key="1">
    <source>
        <dbReference type="SAM" id="Phobius"/>
    </source>
</evidence>
<gene>
    <name evidence="2" type="ORF">SISNIDRAFT_490847</name>
</gene>
<keyword evidence="3" id="KW-1185">Reference proteome</keyword>
<keyword evidence="1" id="KW-0812">Transmembrane</keyword>
<protein>
    <submittedName>
        <fullName evidence="2">Uncharacterized protein</fullName>
    </submittedName>
</protein>
<evidence type="ECO:0000313" key="2">
    <source>
        <dbReference type="EMBL" id="KZS87606.1"/>
    </source>
</evidence>
<dbReference type="Proteomes" id="UP000076722">
    <property type="component" value="Unassembled WGS sequence"/>
</dbReference>
<reference evidence="2 3" key="1">
    <citation type="journal article" date="2016" name="Mol. Biol. Evol.">
        <title>Comparative Genomics of Early-Diverging Mushroom-Forming Fungi Provides Insights into the Origins of Lignocellulose Decay Capabilities.</title>
        <authorList>
            <person name="Nagy L.G."/>
            <person name="Riley R."/>
            <person name="Tritt A."/>
            <person name="Adam C."/>
            <person name="Daum C."/>
            <person name="Floudas D."/>
            <person name="Sun H."/>
            <person name="Yadav J.S."/>
            <person name="Pangilinan J."/>
            <person name="Larsson K.H."/>
            <person name="Matsuura K."/>
            <person name="Barry K."/>
            <person name="Labutti K."/>
            <person name="Kuo R."/>
            <person name="Ohm R.A."/>
            <person name="Bhattacharya S.S."/>
            <person name="Shirouzu T."/>
            <person name="Yoshinaga Y."/>
            <person name="Martin F.M."/>
            <person name="Grigoriev I.V."/>
            <person name="Hibbett D.S."/>
        </authorList>
    </citation>
    <scope>NUCLEOTIDE SEQUENCE [LARGE SCALE GENOMIC DNA]</scope>
    <source>
        <strain evidence="2 3">HHB9708</strain>
    </source>
</reference>
<organism evidence="2 3">
    <name type="scientific">Sistotremastrum niveocremeum HHB9708</name>
    <dbReference type="NCBI Taxonomy" id="1314777"/>
    <lineage>
        <taxon>Eukaryota</taxon>
        <taxon>Fungi</taxon>
        <taxon>Dikarya</taxon>
        <taxon>Basidiomycota</taxon>
        <taxon>Agaricomycotina</taxon>
        <taxon>Agaricomycetes</taxon>
        <taxon>Sistotremastrales</taxon>
        <taxon>Sistotremastraceae</taxon>
        <taxon>Sertulicium</taxon>
        <taxon>Sertulicium niveocremeum</taxon>
    </lineage>
</organism>
<feature type="transmembrane region" description="Helical" evidence="1">
    <location>
        <begin position="12"/>
        <end position="33"/>
    </location>
</feature>
<proteinExistence type="predicted"/>
<accession>A0A164NDQ2</accession>
<keyword evidence="1" id="KW-1133">Transmembrane helix</keyword>
<dbReference type="EMBL" id="KV419446">
    <property type="protein sequence ID" value="KZS87606.1"/>
    <property type="molecule type" value="Genomic_DNA"/>
</dbReference>
<name>A0A164NDQ2_9AGAM</name>
<sequence>MALSHQARLGLGLGIGLGVPFLLLFVVVCHVLCRRPKLRKAETTNTRLDTESIIGENAPPFQPVTYRPTVPITQAYPPDDPVLRRAPSRERQIFLSTVGELPTGQIESE</sequence>